<keyword evidence="9" id="KW-1185">Reference proteome</keyword>
<keyword evidence="5 7" id="KW-0472">Membrane</keyword>
<dbReference type="GO" id="GO:0042147">
    <property type="term" value="P:retrograde transport, endosome to Golgi"/>
    <property type="evidence" value="ECO:0007669"/>
    <property type="project" value="InterPro"/>
</dbReference>
<dbReference type="PANTHER" id="PTHR21493">
    <property type="entry name" value="CGI-141-RELATED/LIPASE CONTAINING PROTEIN"/>
    <property type="match status" value="1"/>
</dbReference>
<dbReference type="GO" id="GO:0006888">
    <property type="term" value="P:endoplasmic reticulum to Golgi vesicle-mediated transport"/>
    <property type="evidence" value="ECO:0007669"/>
    <property type="project" value="InterPro"/>
</dbReference>
<dbReference type="InterPro" id="IPR045176">
    <property type="entry name" value="Got1"/>
</dbReference>
<dbReference type="PANTHER" id="PTHR21493:SF9">
    <property type="entry name" value="GOLGI TRANSPORT PROTEIN 1-RELATED"/>
    <property type="match status" value="1"/>
</dbReference>
<accession>A0AAD1XU02</accession>
<sequence>MDDNKKIGLGLILLAILFFALSLLFMLDRAFLVMANMAFIAGFVMLIGVWGTLQFFMRRTKIKGSIIYFIGFVMIIMGFPFFTLTGFILQIYGVFLLFRSFIKTIFAYMQTMPVIGGFLRKSTAIHKLVDMAGSDGSQKEKAEV</sequence>
<evidence type="ECO:0000256" key="6">
    <source>
        <dbReference type="ARBA" id="ARBA00025799"/>
    </source>
</evidence>
<evidence type="ECO:0000256" key="4">
    <source>
        <dbReference type="ARBA" id="ARBA00023034"/>
    </source>
</evidence>
<feature type="transmembrane region" description="Helical" evidence="7">
    <location>
        <begin position="7"/>
        <end position="27"/>
    </location>
</feature>
<evidence type="ECO:0000256" key="2">
    <source>
        <dbReference type="ARBA" id="ARBA00022692"/>
    </source>
</evidence>
<dbReference type="InterPro" id="IPR007305">
    <property type="entry name" value="Vesicle_transpt_Got1/SFT2"/>
</dbReference>
<keyword evidence="2 7" id="KW-0812">Transmembrane</keyword>
<comment type="caution">
    <text evidence="8">The sequence shown here is derived from an EMBL/GenBank/DDBJ whole genome shotgun (WGS) entry which is preliminary data.</text>
</comment>
<feature type="transmembrane region" description="Helical" evidence="7">
    <location>
        <begin position="65"/>
        <end position="95"/>
    </location>
</feature>
<evidence type="ECO:0000256" key="5">
    <source>
        <dbReference type="ARBA" id="ARBA00023136"/>
    </source>
</evidence>
<comment type="similarity">
    <text evidence="6">Belongs to the GOT1 family.</text>
</comment>
<evidence type="ECO:0000256" key="3">
    <source>
        <dbReference type="ARBA" id="ARBA00022989"/>
    </source>
</evidence>
<name>A0AAD1XU02_EUPCR</name>
<proteinExistence type="inferred from homology"/>
<dbReference type="Proteomes" id="UP001295684">
    <property type="component" value="Unassembled WGS sequence"/>
</dbReference>
<evidence type="ECO:0000313" key="8">
    <source>
        <dbReference type="EMBL" id="CAI2378899.1"/>
    </source>
</evidence>
<evidence type="ECO:0008006" key="10">
    <source>
        <dbReference type="Google" id="ProtNLM"/>
    </source>
</evidence>
<feature type="transmembrane region" description="Helical" evidence="7">
    <location>
        <begin position="101"/>
        <end position="119"/>
    </location>
</feature>
<dbReference type="GO" id="GO:0005829">
    <property type="term" value="C:cytosol"/>
    <property type="evidence" value="ECO:0007669"/>
    <property type="project" value="GOC"/>
</dbReference>
<dbReference type="EMBL" id="CAMPGE010020680">
    <property type="protein sequence ID" value="CAI2378899.1"/>
    <property type="molecule type" value="Genomic_DNA"/>
</dbReference>
<gene>
    <name evidence="8" type="ORF">ECRASSUSDP1_LOCUS20299</name>
</gene>
<dbReference type="GO" id="GO:0000139">
    <property type="term" value="C:Golgi membrane"/>
    <property type="evidence" value="ECO:0007669"/>
    <property type="project" value="UniProtKB-SubCell"/>
</dbReference>
<evidence type="ECO:0000256" key="1">
    <source>
        <dbReference type="ARBA" id="ARBA00004653"/>
    </source>
</evidence>
<evidence type="ECO:0000256" key="7">
    <source>
        <dbReference type="SAM" id="Phobius"/>
    </source>
</evidence>
<reference evidence="8" key="1">
    <citation type="submission" date="2023-07" db="EMBL/GenBank/DDBJ databases">
        <authorList>
            <consortium name="AG Swart"/>
            <person name="Singh M."/>
            <person name="Singh A."/>
            <person name="Seah K."/>
            <person name="Emmerich C."/>
        </authorList>
    </citation>
    <scope>NUCLEOTIDE SEQUENCE</scope>
    <source>
        <strain evidence="8">DP1</strain>
    </source>
</reference>
<evidence type="ECO:0000313" key="9">
    <source>
        <dbReference type="Proteomes" id="UP001295684"/>
    </source>
</evidence>
<feature type="transmembrane region" description="Helical" evidence="7">
    <location>
        <begin position="33"/>
        <end position="53"/>
    </location>
</feature>
<keyword evidence="3 7" id="KW-1133">Transmembrane helix</keyword>
<protein>
    <recommendedName>
        <fullName evidence="10">Vesicle transport protein GOT1B</fullName>
    </recommendedName>
</protein>
<keyword evidence="4" id="KW-0333">Golgi apparatus</keyword>
<comment type="subcellular location">
    <subcellularLocation>
        <location evidence="1">Golgi apparatus membrane</location>
        <topology evidence="1">Multi-pass membrane protein</topology>
    </subcellularLocation>
</comment>
<dbReference type="Pfam" id="PF04178">
    <property type="entry name" value="Got1"/>
    <property type="match status" value="1"/>
</dbReference>
<organism evidence="8 9">
    <name type="scientific">Euplotes crassus</name>
    <dbReference type="NCBI Taxonomy" id="5936"/>
    <lineage>
        <taxon>Eukaryota</taxon>
        <taxon>Sar</taxon>
        <taxon>Alveolata</taxon>
        <taxon>Ciliophora</taxon>
        <taxon>Intramacronucleata</taxon>
        <taxon>Spirotrichea</taxon>
        <taxon>Hypotrichia</taxon>
        <taxon>Euplotida</taxon>
        <taxon>Euplotidae</taxon>
        <taxon>Moneuplotes</taxon>
    </lineage>
</organism>
<dbReference type="AlphaFoldDB" id="A0AAD1XU02"/>